<reference evidence="1" key="1">
    <citation type="submission" date="2021-06" db="EMBL/GenBank/DDBJ databases">
        <authorList>
            <person name="Kallberg Y."/>
            <person name="Tangrot J."/>
            <person name="Rosling A."/>
        </authorList>
    </citation>
    <scope>NUCLEOTIDE SEQUENCE</scope>
    <source>
        <strain evidence="1">FL966</strain>
    </source>
</reference>
<name>A0A9N9NMK4_9GLOM</name>
<evidence type="ECO:0000313" key="2">
    <source>
        <dbReference type="Proteomes" id="UP000789759"/>
    </source>
</evidence>
<keyword evidence="2" id="KW-1185">Reference proteome</keyword>
<proteinExistence type="predicted"/>
<comment type="caution">
    <text evidence="1">The sequence shown here is derived from an EMBL/GenBank/DDBJ whole genome shotgun (WGS) entry which is preliminary data.</text>
</comment>
<dbReference type="OrthoDB" id="2418216at2759"/>
<sequence length="271" mass="31292">MQCFFLINTFCPKINNPEGSVIVNKIIFDYNYPVNHKLVELENAKKFTNLMLEDVVKATNIQPLVIFTDTDSADNTTIYQFLTLTILKIQLNEINQSVYYVANKVISINIEGLDDENLQFSLQEHSANDLQTMFKQMIKLVGSDNIKEIWAINIGNSLKTKHYIILLHNRSYLCSCLSIIHHKEPFLAADKFSEEVQNQLCCPSIQYLSICSKDKFENNQTILEQKVIYRKLHGIYKKALCKALQKHTKFQQLISLLQDFVNKSNESDLDS</sequence>
<gene>
    <name evidence="1" type="ORF">CPELLU_LOCUS14342</name>
</gene>
<dbReference type="Proteomes" id="UP000789759">
    <property type="component" value="Unassembled WGS sequence"/>
</dbReference>
<organism evidence="1 2">
    <name type="scientific">Cetraspora pellucida</name>
    <dbReference type="NCBI Taxonomy" id="1433469"/>
    <lineage>
        <taxon>Eukaryota</taxon>
        <taxon>Fungi</taxon>
        <taxon>Fungi incertae sedis</taxon>
        <taxon>Mucoromycota</taxon>
        <taxon>Glomeromycotina</taxon>
        <taxon>Glomeromycetes</taxon>
        <taxon>Diversisporales</taxon>
        <taxon>Gigasporaceae</taxon>
        <taxon>Cetraspora</taxon>
    </lineage>
</organism>
<protein>
    <submittedName>
        <fullName evidence="1">23145_t:CDS:1</fullName>
    </submittedName>
</protein>
<evidence type="ECO:0000313" key="1">
    <source>
        <dbReference type="EMBL" id="CAG8745337.1"/>
    </source>
</evidence>
<accession>A0A9N9NMK4</accession>
<dbReference type="EMBL" id="CAJVQA010016840">
    <property type="protein sequence ID" value="CAG8745337.1"/>
    <property type="molecule type" value="Genomic_DNA"/>
</dbReference>
<dbReference type="AlphaFoldDB" id="A0A9N9NMK4"/>